<dbReference type="InParanoid" id="G9EKQ7"/>
<evidence type="ECO:0000313" key="2">
    <source>
        <dbReference type="Proteomes" id="UP000002770"/>
    </source>
</evidence>
<proteinExistence type="predicted"/>
<evidence type="ECO:0000313" key="1">
    <source>
        <dbReference type="EMBL" id="EHL32190.1"/>
    </source>
</evidence>
<sequence>MRLQLASRSLPNSPLYFHNGIGNKWFEDVFETVVLRFFLIAKKNLGIAQNLGK</sequence>
<accession>G9EKQ7</accession>
<dbReference type="HOGENOM" id="CLU_3062946_0_0_6"/>
<dbReference type="Proteomes" id="UP000002770">
    <property type="component" value="Unassembled WGS sequence"/>
</dbReference>
<protein>
    <submittedName>
        <fullName evidence="1">Uncharacterized protein</fullName>
    </submittedName>
</protein>
<dbReference type="EMBL" id="JH413802">
    <property type="protein sequence ID" value="EHL32190.1"/>
    <property type="molecule type" value="Genomic_DNA"/>
</dbReference>
<keyword evidence="2" id="KW-1185">Reference proteome</keyword>
<gene>
    <name evidence="1" type="ORF">LDG_5796</name>
</gene>
<organism evidence="1 2">
    <name type="scientific">Legionella drancourtii LLAP12</name>
    <dbReference type="NCBI Taxonomy" id="658187"/>
    <lineage>
        <taxon>Bacteria</taxon>
        <taxon>Pseudomonadati</taxon>
        <taxon>Pseudomonadota</taxon>
        <taxon>Gammaproteobacteria</taxon>
        <taxon>Legionellales</taxon>
        <taxon>Legionellaceae</taxon>
        <taxon>Legionella</taxon>
    </lineage>
</organism>
<reference evidence="1 2" key="1">
    <citation type="journal article" date="2011" name="BMC Genomics">
        <title>Insight into cross-talk between intra-amoebal pathogens.</title>
        <authorList>
            <person name="Gimenez G."/>
            <person name="Bertelli C."/>
            <person name="Moliner C."/>
            <person name="Robert C."/>
            <person name="Raoult D."/>
            <person name="Fournier P.E."/>
            <person name="Greub G."/>
        </authorList>
    </citation>
    <scope>NUCLEOTIDE SEQUENCE [LARGE SCALE GENOMIC DNA]</scope>
    <source>
        <strain evidence="1 2">LLAP12</strain>
    </source>
</reference>
<dbReference type="AlphaFoldDB" id="G9EKQ7"/>
<name>G9EKQ7_9GAMM</name>